<name>A0A0C5VSV3_9GAMM</name>
<organism evidence="1 2">
    <name type="scientific">Gynuella sunshinyii YC6258</name>
    <dbReference type="NCBI Taxonomy" id="1445510"/>
    <lineage>
        <taxon>Bacteria</taxon>
        <taxon>Pseudomonadati</taxon>
        <taxon>Pseudomonadota</taxon>
        <taxon>Gammaproteobacteria</taxon>
        <taxon>Oceanospirillales</taxon>
        <taxon>Saccharospirillaceae</taxon>
        <taxon>Gynuella</taxon>
    </lineage>
</organism>
<dbReference type="HOGENOM" id="CLU_3216887_0_0_6"/>
<reference evidence="1 2" key="1">
    <citation type="submission" date="2014-01" db="EMBL/GenBank/DDBJ databases">
        <title>Full genme sequencing of cellulolytic bacterium Gynuella sunshinyii YC6258T gen. nov., sp. nov.</title>
        <authorList>
            <person name="Khan H."/>
            <person name="Chung E.J."/>
            <person name="Chung Y.R."/>
        </authorList>
    </citation>
    <scope>NUCLEOTIDE SEQUENCE [LARGE SCALE GENOMIC DNA]</scope>
    <source>
        <strain evidence="1 2">YC6258</strain>
    </source>
</reference>
<protein>
    <submittedName>
        <fullName evidence="1">Uncharacterized protein</fullName>
    </submittedName>
</protein>
<keyword evidence="2" id="KW-1185">Reference proteome</keyword>
<dbReference type="STRING" id="1445510.YC6258_01356"/>
<gene>
    <name evidence="1" type="ORF">YC6258_01356</name>
</gene>
<dbReference type="EMBL" id="CP007142">
    <property type="protein sequence ID" value="AJQ93404.1"/>
    <property type="molecule type" value="Genomic_DNA"/>
</dbReference>
<dbReference type="AlphaFoldDB" id="A0A0C5VSV3"/>
<dbReference type="KEGG" id="gsn:YC6258_01356"/>
<evidence type="ECO:0000313" key="1">
    <source>
        <dbReference type="EMBL" id="AJQ93404.1"/>
    </source>
</evidence>
<evidence type="ECO:0000313" key="2">
    <source>
        <dbReference type="Proteomes" id="UP000032266"/>
    </source>
</evidence>
<proteinExistence type="predicted"/>
<sequence length="44" mass="5000">MLIILRCIDAVLSLNYMNNTCLSIFGFQLGVSIQHSRFHRIGGF</sequence>
<dbReference type="Proteomes" id="UP000032266">
    <property type="component" value="Chromosome"/>
</dbReference>
<accession>A0A0C5VSV3</accession>